<dbReference type="Gene3D" id="3.55.30.10">
    <property type="entry name" value="Hsp33 domain"/>
    <property type="match status" value="1"/>
</dbReference>
<evidence type="ECO:0000256" key="1">
    <source>
        <dbReference type="ARBA" id="ARBA00022490"/>
    </source>
</evidence>
<dbReference type="AlphaFoldDB" id="A0A1N7P321"/>
<dbReference type="GO" id="GO:0042026">
    <property type="term" value="P:protein refolding"/>
    <property type="evidence" value="ECO:0007669"/>
    <property type="project" value="TreeGrafter"/>
</dbReference>
<protein>
    <submittedName>
        <fullName evidence="6">Molecular chaperone Hsp33</fullName>
    </submittedName>
</protein>
<keyword evidence="7" id="KW-1185">Reference proteome</keyword>
<evidence type="ECO:0000256" key="2">
    <source>
        <dbReference type="ARBA" id="ARBA00022833"/>
    </source>
</evidence>
<gene>
    <name evidence="6" type="ORF">SAMN05421779_10625</name>
</gene>
<dbReference type="SUPFAM" id="SSF64397">
    <property type="entry name" value="Hsp33 domain"/>
    <property type="match status" value="1"/>
</dbReference>
<keyword evidence="2" id="KW-0862">Zinc</keyword>
<evidence type="ECO:0000256" key="5">
    <source>
        <dbReference type="ARBA" id="ARBA00023284"/>
    </source>
</evidence>
<dbReference type="CDD" id="cd00498">
    <property type="entry name" value="Hsp33"/>
    <property type="match status" value="1"/>
</dbReference>
<proteinExistence type="predicted"/>
<dbReference type="OrthoDB" id="9793753at2"/>
<keyword evidence="3" id="KW-1015">Disulfide bond</keyword>
<dbReference type="GO" id="GO:0005737">
    <property type="term" value="C:cytoplasm"/>
    <property type="evidence" value="ECO:0007669"/>
    <property type="project" value="InterPro"/>
</dbReference>
<evidence type="ECO:0000313" key="7">
    <source>
        <dbReference type="Proteomes" id="UP000185678"/>
    </source>
</evidence>
<dbReference type="InterPro" id="IPR000397">
    <property type="entry name" value="Heat_shock_Hsp33"/>
</dbReference>
<dbReference type="STRING" id="80876.SAMN05421779_10625"/>
<evidence type="ECO:0000256" key="3">
    <source>
        <dbReference type="ARBA" id="ARBA00023157"/>
    </source>
</evidence>
<evidence type="ECO:0000256" key="4">
    <source>
        <dbReference type="ARBA" id="ARBA00023186"/>
    </source>
</evidence>
<keyword evidence="4" id="KW-0143">Chaperone</keyword>
<dbReference type="InterPro" id="IPR016154">
    <property type="entry name" value="Heat_shock_Hsp33_C"/>
</dbReference>
<dbReference type="PIRSF" id="PIRSF005261">
    <property type="entry name" value="Heat_shock_Hsp33"/>
    <property type="match status" value="1"/>
</dbReference>
<accession>A0A1N7P321</accession>
<keyword evidence="1" id="KW-0963">Cytoplasm</keyword>
<dbReference type="Proteomes" id="UP000185678">
    <property type="component" value="Unassembled WGS sequence"/>
</dbReference>
<dbReference type="GO" id="GO:0051082">
    <property type="term" value="F:unfolded protein binding"/>
    <property type="evidence" value="ECO:0007669"/>
    <property type="project" value="InterPro"/>
</dbReference>
<dbReference type="EMBL" id="FTOA01000006">
    <property type="protein sequence ID" value="SIT04993.1"/>
    <property type="molecule type" value="Genomic_DNA"/>
</dbReference>
<name>A0A1N7P321_9PROT</name>
<organism evidence="6 7">
    <name type="scientific">Insolitispirillum peregrinum</name>
    <dbReference type="NCBI Taxonomy" id="80876"/>
    <lineage>
        <taxon>Bacteria</taxon>
        <taxon>Pseudomonadati</taxon>
        <taxon>Pseudomonadota</taxon>
        <taxon>Alphaproteobacteria</taxon>
        <taxon>Rhodospirillales</taxon>
        <taxon>Novispirillaceae</taxon>
        <taxon>Insolitispirillum</taxon>
    </lineage>
</organism>
<dbReference type="PANTHER" id="PTHR30111">
    <property type="entry name" value="33 KDA CHAPERONIN"/>
    <property type="match status" value="1"/>
</dbReference>
<dbReference type="SUPFAM" id="SSF118352">
    <property type="entry name" value="HSP33 redox switch-like"/>
    <property type="match status" value="1"/>
</dbReference>
<evidence type="ECO:0000313" key="6">
    <source>
        <dbReference type="EMBL" id="SIT04993.1"/>
    </source>
</evidence>
<dbReference type="InterPro" id="IPR016153">
    <property type="entry name" value="Heat_shock_Hsp33_N"/>
</dbReference>
<keyword evidence="5" id="KW-0676">Redox-active center</keyword>
<dbReference type="PANTHER" id="PTHR30111:SF1">
    <property type="entry name" value="33 KDA CHAPERONIN"/>
    <property type="match status" value="1"/>
</dbReference>
<dbReference type="RefSeq" id="WP_076401362.1">
    <property type="nucleotide sequence ID" value="NZ_FTOA01000006.1"/>
</dbReference>
<sequence length="326" mass="35642">MASSDTSAAVSLLSDQCLTFLLHNGTVRGRLVRLDRALAEILDRHAYPAPVARLVAETATLAVVLAFAMKFDGVFTLQAQGDGPVRMLVADVTSDGDLRAYASFDADAVAALEHRSSHQDARSGMSEASLQHLLGAGTLVFTVDLAGTMAGANNRYQGIVPMEDATLSECIHRYFRQSEQLETAVKVTTAPQAGSDTAWRAGAVMLQRMPRTPDEHRTDEELDELWRTAVVLLGSLTNAELLNPELADGELLYRLFHQEELTVASEQRGLHFGCRCSRERVETTLRNFAAEDRADMVQDDGTISVQCQFCSTEYVFTPAELGHLHS</sequence>
<dbReference type="Pfam" id="PF01430">
    <property type="entry name" value="HSP33"/>
    <property type="match status" value="1"/>
</dbReference>
<reference evidence="6 7" key="1">
    <citation type="submission" date="2017-01" db="EMBL/GenBank/DDBJ databases">
        <authorList>
            <person name="Mah S.A."/>
            <person name="Swanson W.J."/>
            <person name="Moy G.W."/>
            <person name="Vacquier V.D."/>
        </authorList>
    </citation>
    <scope>NUCLEOTIDE SEQUENCE [LARGE SCALE GENOMIC DNA]</scope>
    <source>
        <strain evidence="6 7">DSM 11589</strain>
    </source>
</reference>
<dbReference type="GO" id="GO:0044183">
    <property type="term" value="F:protein folding chaperone"/>
    <property type="evidence" value="ECO:0007669"/>
    <property type="project" value="TreeGrafter"/>
</dbReference>
<dbReference type="Gene3D" id="3.90.1280.10">
    <property type="entry name" value="HSP33 redox switch-like"/>
    <property type="match status" value="1"/>
</dbReference>